<keyword evidence="3" id="KW-0804">Transcription</keyword>
<keyword evidence="1" id="KW-0805">Transcription regulation</keyword>
<dbReference type="Proteomes" id="UP000317496">
    <property type="component" value="Chromosome"/>
</dbReference>
<feature type="domain" description="HTH hxlR-type" evidence="4">
    <location>
        <begin position="15"/>
        <end position="114"/>
    </location>
</feature>
<dbReference type="InterPro" id="IPR036388">
    <property type="entry name" value="WH-like_DNA-bd_sf"/>
</dbReference>
<evidence type="ECO:0000256" key="3">
    <source>
        <dbReference type="ARBA" id="ARBA00023163"/>
    </source>
</evidence>
<sequence>MVSPADKSASGRNECPIDAVLRLLMGPWTTYILYILRTQGPRRFGELKREVGGISAKVLTERLRMLEDARLVHRDYQATIPPQVTYSLAPRGAELNPMLDALKDIALRWQKEDAQAAVQGAAAKAAAE</sequence>
<dbReference type="SUPFAM" id="SSF46785">
    <property type="entry name" value="Winged helix' DNA-binding domain"/>
    <property type="match status" value="1"/>
</dbReference>
<dbReference type="GO" id="GO:0003677">
    <property type="term" value="F:DNA binding"/>
    <property type="evidence" value="ECO:0007669"/>
    <property type="project" value="UniProtKB-KW"/>
</dbReference>
<dbReference type="InterPro" id="IPR036390">
    <property type="entry name" value="WH_DNA-bd_sf"/>
</dbReference>
<protein>
    <submittedName>
        <fullName evidence="5">Helix-turn-helix transcriptional regulator</fullName>
    </submittedName>
</protein>
<gene>
    <name evidence="5" type="ORF">FNB15_05980</name>
</gene>
<dbReference type="Pfam" id="PF01638">
    <property type="entry name" value="HxlR"/>
    <property type="match status" value="1"/>
</dbReference>
<dbReference type="KEGG" id="fer:FNB15_05980"/>
<reference evidence="5 6" key="1">
    <citation type="submission" date="2019-07" db="EMBL/GenBank/DDBJ databases">
        <title>Genome sequencing for Ferrovibrio sp. K5.</title>
        <authorList>
            <person name="Park S.-J."/>
        </authorList>
    </citation>
    <scope>NUCLEOTIDE SEQUENCE [LARGE SCALE GENOMIC DNA]</scope>
    <source>
        <strain evidence="5 6">K5</strain>
    </source>
</reference>
<evidence type="ECO:0000256" key="2">
    <source>
        <dbReference type="ARBA" id="ARBA00023125"/>
    </source>
</evidence>
<dbReference type="Gene3D" id="1.10.10.10">
    <property type="entry name" value="Winged helix-like DNA-binding domain superfamily/Winged helix DNA-binding domain"/>
    <property type="match status" value="1"/>
</dbReference>
<accession>A0A516GZC2</accession>
<keyword evidence="6" id="KW-1185">Reference proteome</keyword>
<dbReference type="PROSITE" id="PS51118">
    <property type="entry name" value="HTH_HXLR"/>
    <property type="match status" value="1"/>
</dbReference>
<dbReference type="InterPro" id="IPR002577">
    <property type="entry name" value="HTH_HxlR"/>
</dbReference>
<evidence type="ECO:0000313" key="5">
    <source>
        <dbReference type="EMBL" id="QDO96852.1"/>
    </source>
</evidence>
<proteinExistence type="predicted"/>
<dbReference type="AlphaFoldDB" id="A0A516GZC2"/>
<organism evidence="5 6">
    <name type="scientific">Ferrovibrio terrae</name>
    <dbReference type="NCBI Taxonomy" id="2594003"/>
    <lineage>
        <taxon>Bacteria</taxon>
        <taxon>Pseudomonadati</taxon>
        <taxon>Pseudomonadota</taxon>
        <taxon>Alphaproteobacteria</taxon>
        <taxon>Rhodospirillales</taxon>
        <taxon>Rhodospirillaceae</taxon>
        <taxon>Ferrovibrio</taxon>
    </lineage>
</organism>
<keyword evidence="2" id="KW-0238">DNA-binding</keyword>
<dbReference type="PANTHER" id="PTHR33204:SF37">
    <property type="entry name" value="HTH-TYPE TRANSCRIPTIONAL REGULATOR YODB"/>
    <property type="match status" value="1"/>
</dbReference>
<evidence type="ECO:0000313" key="6">
    <source>
        <dbReference type="Proteomes" id="UP000317496"/>
    </source>
</evidence>
<dbReference type="PANTHER" id="PTHR33204">
    <property type="entry name" value="TRANSCRIPTIONAL REGULATOR, MARR FAMILY"/>
    <property type="match status" value="1"/>
</dbReference>
<dbReference type="OrthoDB" id="9800350at2"/>
<evidence type="ECO:0000259" key="4">
    <source>
        <dbReference type="PROSITE" id="PS51118"/>
    </source>
</evidence>
<dbReference type="EMBL" id="CP041636">
    <property type="protein sequence ID" value="QDO96852.1"/>
    <property type="molecule type" value="Genomic_DNA"/>
</dbReference>
<name>A0A516GZC2_9PROT</name>
<evidence type="ECO:0000256" key="1">
    <source>
        <dbReference type="ARBA" id="ARBA00023015"/>
    </source>
</evidence>
<dbReference type="RefSeq" id="WP_144067833.1">
    <property type="nucleotide sequence ID" value="NZ_CP041636.1"/>
</dbReference>